<dbReference type="EMBL" id="JAGINW010000001">
    <property type="protein sequence ID" value="MBP2324585.1"/>
    <property type="molecule type" value="Genomic_DNA"/>
</dbReference>
<feature type="compositionally biased region" description="Polar residues" evidence="1">
    <location>
        <begin position="1"/>
        <end position="14"/>
    </location>
</feature>
<evidence type="ECO:0000313" key="2">
    <source>
        <dbReference type="EMBL" id="MBP2324585.1"/>
    </source>
</evidence>
<feature type="region of interest" description="Disordered" evidence="1">
    <location>
        <begin position="1"/>
        <end position="92"/>
    </location>
</feature>
<feature type="compositionally biased region" description="Basic residues" evidence="1">
    <location>
        <begin position="15"/>
        <end position="26"/>
    </location>
</feature>
<name>A0ABS4TJL3_9PSEU</name>
<gene>
    <name evidence="2" type="ORF">JOF56_004970</name>
</gene>
<accession>A0ABS4TJL3</accession>
<protein>
    <submittedName>
        <fullName evidence="2">Uncharacterized protein</fullName>
    </submittedName>
</protein>
<organism evidence="2 3">
    <name type="scientific">Kibdelosporangium banguiense</name>
    <dbReference type="NCBI Taxonomy" id="1365924"/>
    <lineage>
        <taxon>Bacteria</taxon>
        <taxon>Bacillati</taxon>
        <taxon>Actinomycetota</taxon>
        <taxon>Actinomycetes</taxon>
        <taxon>Pseudonocardiales</taxon>
        <taxon>Pseudonocardiaceae</taxon>
        <taxon>Kibdelosporangium</taxon>
    </lineage>
</organism>
<evidence type="ECO:0000313" key="3">
    <source>
        <dbReference type="Proteomes" id="UP001519332"/>
    </source>
</evidence>
<dbReference type="Proteomes" id="UP001519332">
    <property type="component" value="Unassembled WGS sequence"/>
</dbReference>
<comment type="caution">
    <text evidence="2">The sequence shown here is derived from an EMBL/GenBank/DDBJ whole genome shotgun (WGS) entry which is preliminary data.</text>
</comment>
<keyword evidence="3" id="KW-1185">Reference proteome</keyword>
<evidence type="ECO:0000256" key="1">
    <source>
        <dbReference type="SAM" id="MobiDB-lite"/>
    </source>
</evidence>
<sequence>MTPRSRSITRWTSQSRHRRRSHRRRSPHECAGGAGPVWAARNPSPSATAPSFTPPRPGVIRSGPAPEYDYAKPVSGSQHPQRMITRATPGMPSRFHCRSFGVGPIGHPLRMRAAHWNIRLRHLPSTRVVVADSRRPKPGPGQILPKPGPGQILEDQMNRLCGSSALRLRVCPAAHRSFSSRQPADQDPTCSE</sequence>
<reference evidence="2 3" key="1">
    <citation type="submission" date="2021-03" db="EMBL/GenBank/DDBJ databases">
        <title>Sequencing the genomes of 1000 actinobacteria strains.</title>
        <authorList>
            <person name="Klenk H.-P."/>
        </authorList>
    </citation>
    <scope>NUCLEOTIDE SEQUENCE [LARGE SCALE GENOMIC DNA]</scope>
    <source>
        <strain evidence="2 3">DSM 46670</strain>
    </source>
</reference>
<proteinExistence type="predicted"/>